<feature type="region of interest" description="Disordered" evidence="2">
    <location>
        <begin position="139"/>
        <end position="179"/>
    </location>
</feature>
<dbReference type="Gene3D" id="1.25.40.10">
    <property type="entry name" value="Tetratricopeptide repeat domain"/>
    <property type="match status" value="1"/>
</dbReference>
<name>A0A7M1LFF5_9BACT</name>
<organism evidence="3 4">
    <name type="scientific">Campylobacter corcagiensis</name>
    <dbReference type="NCBI Taxonomy" id="1448857"/>
    <lineage>
        <taxon>Bacteria</taxon>
        <taxon>Pseudomonadati</taxon>
        <taxon>Campylobacterota</taxon>
        <taxon>Epsilonproteobacteria</taxon>
        <taxon>Campylobacterales</taxon>
        <taxon>Campylobacteraceae</taxon>
        <taxon>Campylobacter</taxon>
    </lineage>
</organism>
<dbReference type="AlphaFoldDB" id="A0A7M1LFF5"/>
<keyword evidence="4" id="KW-1185">Reference proteome</keyword>
<dbReference type="SMART" id="SM00028">
    <property type="entry name" value="TPR"/>
    <property type="match status" value="2"/>
</dbReference>
<keyword evidence="1" id="KW-0802">TPR repeat</keyword>
<feature type="repeat" description="TPR" evidence="1">
    <location>
        <begin position="224"/>
        <end position="257"/>
    </location>
</feature>
<dbReference type="InterPro" id="IPR011990">
    <property type="entry name" value="TPR-like_helical_dom_sf"/>
</dbReference>
<dbReference type="RefSeq" id="WP_025802877.1">
    <property type="nucleotide sequence ID" value="NZ_CP053842.1"/>
</dbReference>
<accession>A0A7M1LFF5</accession>
<sequence>MKKIIFLVTLLGVTFSFSEEVSVFGAGNIASTNPYGLTENEQVLLDSKKRIDQIIAQQKSQEEDMIGLRSVVEGSQNQVSKLESRVSDLEIRTTGKVSNLANSNTSVAGKSDIDSLKRDINELKKQIETINQKLNIQSSVKKNSSPVAKTENKENISQPQILNSSDSKKPSNNQVANAPKKVVGFDDMKPADIEKEAKTLFEAKKYQDAKIYYDYLVSKNYKPAQTHFMLGQISFNQKSYANAIKSYQNSLKNSDNAPYVPELLLNSGVSLEKLGDKANADKFYTYLKTKYPNSSQAKSLNSK</sequence>
<dbReference type="Proteomes" id="UP000594749">
    <property type="component" value="Chromosome"/>
</dbReference>
<proteinExistence type="predicted"/>
<dbReference type="Gene3D" id="1.10.287.1490">
    <property type="match status" value="1"/>
</dbReference>
<dbReference type="InterPro" id="IPR019734">
    <property type="entry name" value="TPR_rpt"/>
</dbReference>
<evidence type="ECO:0000256" key="2">
    <source>
        <dbReference type="SAM" id="MobiDB-lite"/>
    </source>
</evidence>
<dbReference type="Pfam" id="PF13181">
    <property type="entry name" value="TPR_8"/>
    <property type="match status" value="1"/>
</dbReference>
<evidence type="ECO:0000256" key="1">
    <source>
        <dbReference type="PROSITE-ProRule" id="PRU00339"/>
    </source>
</evidence>
<evidence type="ECO:0000313" key="3">
    <source>
        <dbReference type="EMBL" id="QOQ86626.1"/>
    </source>
</evidence>
<gene>
    <name evidence="3" type="ORF">IMC76_05175</name>
</gene>
<protein>
    <submittedName>
        <fullName evidence="3">Tetratricopeptide repeat protein</fullName>
    </submittedName>
</protein>
<reference evidence="3 4" key="1">
    <citation type="submission" date="2020-10" db="EMBL/GenBank/DDBJ databases">
        <title>Campylobacter and Helicobacter PacBio genomes.</title>
        <authorList>
            <person name="Lane C."/>
        </authorList>
    </citation>
    <scope>NUCLEOTIDE SEQUENCE [LARGE SCALE GENOMIC DNA]</scope>
    <source>
        <strain evidence="3 4">2016D-0077</strain>
    </source>
</reference>
<dbReference type="EMBL" id="CP063078">
    <property type="protein sequence ID" value="QOQ86626.1"/>
    <property type="molecule type" value="Genomic_DNA"/>
</dbReference>
<feature type="compositionally biased region" description="Polar residues" evidence="2">
    <location>
        <begin position="155"/>
        <end position="176"/>
    </location>
</feature>
<dbReference type="PROSITE" id="PS50005">
    <property type="entry name" value="TPR"/>
    <property type="match status" value="1"/>
</dbReference>
<dbReference type="OrthoDB" id="5338882at2"/>
<dbReference type="SUPFAM" id="SSF48452">
    <property type="entry name" value="TPR-like"/>
    <property type="match status" value="1"/>
</dbReference>
<dbReference type="Pfam" id="PF13174">
    <property type="entry name" value="TPR_6"/>
    <property type="match status" value="1"/>
</dbReference>
<evidence type="ECO:0000313" key="4">
    <source>
        <dbReference type="Proteomes" id="UP000594749"/>
    </source>
</evidence>